<dbReference type="EC" id="1.11.1.24" evidence="3"/>
<dbReference type="RefSeq" id="WP_046308543.1">
    <property type="nucleotide sequence ID" value="NZ_CBCSCY010000068.1"/>
</dbReference>
<keyword evidence="17" id="KW-1185">Reference proteome</keyword>
<evidence type="ECO:0000256" key="11">
    <source>
        <dbReference type="ARBA" id="ARBA00042639"/>
    </source>
</evidence>
<sequence length="149" mass="17045">MTLNIGDKAPEFDGKDQNGNTVKLSDYRGKKVILYFYPKDNTSGCTAQACNLRDNYSDLQQEGYEVIGVSTDSEKSHQNFIGKHQLPFTLIADTDKQIVEQYGVWQEKSMYGRKYMGTMRYTFIIDENGVIQDIITKVKTKEHTAQILK</sequence>
<keyword evidence="7" id="KW-1015">Disulfide bond</keyword>
<dbReference type="GO" id="GO:0045454">
    <property type="term" value="P:cell redox homeostasis"/>
    <property type="evidence" value="ECO:0007669"/>
    <property type="project" value="TreeGrafter"/>
</dbReference>
<dbReference type="GO" id="GO:0005737">
    <property type="term" value="C:cytoplasm"/>
    <property type="evidence" value="ECO:0007669"/>
    <property type="project" value="TreeGrafter"/>
</dbReference>
<evidence type="ECO:0000256" key="3">
    <source>
        <dbReference type="ARBA" id="ARBA00013017"/>
    </source>
</evidence>
<dbReference type="Gene3D" id="3.40.30.10">
    <property type="entry name" value="Glutaredoxin"/>
    <property type="match status" value="1"/>
</dbReference>
<dbReference type="EMBL" id="CP009621">
    <property type="protein sequence ID" value="AKD01839.1"/>
    <property type="molecule type" value="Genomic_DNA"/>
</dbReference>
<dbReference type="STRING" id="400092.PKOR_00080"/>
<dbReference type="Pfam" id="PF00578">
    <property type="entry name" value="AhpC-TSA"/>
    <property type="match status" value="1"/>
</dbReference>
<dbReference type="InterPro" id="IPR024706">
    <property type="entry name" value="Peroxiredoxin_AhpC-typ"/>
</dbReference>
<feature type="active site" description="Cysteine sulfenic acid (-SOH) intermediate; for peroxidase activity" evidence="13">
    <location>
        <position position="45"/>
    </location>
</feature>
<feature type="region of interest" description="Disordered" evidence="14">
    <location>
        <begin position="1"/>
        <end position="20"/>
    </location>
</feature>
<protein>
    <recommendedName>
        <fullName evidence="3">thioredoxin-dependent peroxiredoxin</fullName>
        <ecNumber evidence="3">1.11.1.24</ecNumber>
    </recommendedName>
    <alternativeName>
        <fullName evidence="9">Thioredoxin peroxidase</fullName>
    </alternativeName>
    <alternativeName>
        <fullName evidence="11">Thioredoxin-dependent peroxiredoxin Bcp</fullName>
    </alternativeName>
</protein>
<dbReference type="FunFam" id="3.40.30.10:FF:000007">
    <property type="entry name" value="Thioredoxin-dependent thiol peroxidase"/>
    <property type="match status" value="1"/>
</dbReference>
<dbReference type="SUPFAM" id="SSF52833">
    <property type="entry name" value="Thioredoxin-like"/>
    <property type="match status" value="1"/>
</dbReference>
<dbReference type="InterPro" id="IPR050924">
    <property type="entry name" value="Peroxiredoxin_BCP/PrxQ"/>
</dbReference>
<feature type="domain" description="Thioredoxin" evidence="15">
    <location>
        <begin position="3"/>
        <end position="149"/>
    </location>
</feature>
<dbReference type="NCBIfam" id="NF006960">
    <property type="entry name" value="PRK09437.1"/>
    <property type="match status" value="1"/>
</dbReference>
<dbReference type="HOGENOM" id="CLU_042529_14_1_10"/>
<evidence type="ECO:0000256" key="9">
    <source>
        <dbReference type="ARBA" id="ARBA00032824"/>
    </source>
</evidence>
<evidence type="ECO:0000256" key="1">
    <source>
        <dbReference type="ARBA" id="ARBA00003330"/>
    </source>
</evidence>
<evidence type="ECO:0000256" key="10">
    <source>
        <dbReference type="ARBA" id="ARBA00038489"/>
    </source>
</evidence>
<dbReference type="OrthoDB" id="9812811at2"/>
<dbReference type="PROSITE" id="PS51352">
    <property type="entry name" value="THIOREDOXIN_2"/>
    <property type="match status" value="1"/>
</dbReference>
<evidence type="ECO:0000313" key="17">
    <source>
        <dbReference type="Proteomes" id="UP000033109"/>
    </source>
</evidence>
<evidence type="ECO:0000256" key="8">
    <source>
        <dbReference type="ARBA" id="ARBA00023284"/>
    </source>
</evidence>
<dbReference type="GO" id="GO:0008379">
    <property type="term" value="F:thioredoxin peroxidase activity"/>
    <property type="evidence" value="ECO:0007669"/>
    <property type="project" value="TreeGrafter"/>
</dbReference>
<keyword evidence="6" id="KW-0560">Oxidoreductase</keyword>
<comment type="subunit">
    <text evidence="2">Monomer.</text>
</comment>
<reference evidence="16 17" key="1">
    <citation type="journal article" date="2015" name="Sci. Rep.">
        <title>Unraveling adaptation of Pontibacter korlensis to radiation and infertility in desert through complete genome and comparative transcriptomic analysis.</title>
        <authorList>
            <person name="Dai J."/>
            <person name="Dai W."/>
            <person name="Qiu C."/>
            <person name="Yang Z."/>
            <person name="Zhang Y."/>
            <person name="Zhou M."/>
            <person name="Zhang L."/>
            <person name="Fang C."/>
            <person name="Gao Q."/>
            <person name="Yang Q."/>
            <person name="Li X."/>
            <person name="Wang Z."/>
            <person name="Wang Z."/>
            <person name="Jia Z."/>
            <person name="Chen X."/>
        </authorList>
    </citation>
    <scope>NUCLEOTIDE SEQUENCE [LARGE SCALE GENOMIC DNA]</scope>
    <source>
        <strain evidence="16 17">X14-1T</strain>
    </source>
</reference>
<evidence type="ECO:0000256" key="2">
    <source>
        <dbReference type="ARBA" id="ARBA00011245"/>
    </source>
</evidence>
<evidence type="ECO:0000256" key="12">
    <source>
        <dbReference type="ARBA" id="ARBA00049091"/>
    </source>
</evidence>
<organism evidence="16 17">
    <name type="scientific">Pontibacter korlensis</name>
    <dbReference type="NCBI Taxonomy" id="400092"/>
    <lineage>
        <taxon>Bacteria</taxon>
        <taxon>Pseudomonadati</taxon>
        <taxon>Bacteroidota</taxon>
        <taxon>Cytophagia</taxon>
        <taxon>Cytophagales</taxon>
        <taxon>Hymenobacteraceae</taxon>
        <taxon>Pontibacter</taxon>
    </lineage>
</organism>
<dbReference type="PANTHER" id="PTHR42801:SF4">
    <property type="entry name" value="AHPC_TSA FAMILY PROTEIN"/>
    <property type="match status" value="1"/>
</dbReference>
<keyword evidence="8" id="KW-0676">Redox-active center</keyword>
<evidence type="ECO:0000313" key="16">
    <source>
        <dbReference type="EMBL" id="AKD01839.1"/>
    </source>
</evidence>
<name>A0A0E3ZDS3_9BACT</name>
<evidence type="ECO:0000256" key="6">
    <source>
        <dbReference type="ARBA" id="ARBA00023002"/>
    </source>
</evidence>
<dbReference type="PATRIC" id="fig|400092.3.peg.16"/>
<keyword evidence="4 16" id="KW-0575">Peroxidase</keyword>
<comment type="function">
    <text evidence="1">Thiol-specific peroxidase that catalyzes the reduction of hydrogen peroxide and organic hydroperoxides to water and alcohols, respectively. Plays a role in cell protection against oxidative stress by detoxifying peroxides and as sensor of hydrogen peroxide-mediated signaling events.</text>
</comment>
<evidence type="ECO:0000256" key="7">
    <source>
        <dbReference type="ARBA" id="ARBA00023157"/>
    </source>
</evidence>
<dbReference type="InterPro" id="IPR036249">
    <property type="entry name" value="Thioredoxin-like_sf"/>
</dbReference>
<evidence type="ECO:0000256" key="5">
    <source>
        <dbReference type="ARBA" id="ARBA00022862"/>
    </source>
</evidence>
<keyword evidence="5" id="KW-0049">Antioxidant</keyword>
<dbReference type="AlphaFoldDB" id="A0A0E3ZDS3"/>
<dbReference type="CDD" id="cd03017">
    <property type="entry name" value="PRX_BCP"/>
    <property type="match status" value="1"/>
</dbReference>
<evidence type="ECO:0000259" key="15">
    <source>
        <dbReference type="PROSITE" id="PS51352"/>
    </source>
</evidence>
<dbReference type="GO" id="GO:0034599">
    <property type="term" value="P:cellular response to oxidative stress"/>
    <property type="evidence" value="ECO:0007669"/>
    <property type="project" value="TreeGrafter"/>
</dbReference>
<evidence type="ECO:0000256" key="13">
    <source>
        <dbReference type="PIRSR" id="PIRSR000239-1"/>
    </source>
</evidence>
<dbReference type="InterPro" id="IPR013766">
    <property type="entry name" value="Thioredoxin_domain"/>
</dbReference>
<dbReference type="PANTHER" id="PTHR42801">
    <property type="entry name" value="THIOREDOXIN-DEPENDENT PEROXIDE REDUCTASE"/>
    <property type="match status" value="1"/>
</dbReference>
<evidence type="ECO:0000256" key="14">
    <source>
        <dbReference type="SAM" id="MobiDB-lite"/>
    </source>
</evidence>
<comment type="catalytic activity">
    <reaction evidence="12">
        <text>a hydroperoxide + [thioredoxin]-dithiol = an alcohol + [thioredoxin]-disulfide + H2O</text>
        <dbReference type="Rhea" id="RHEA:62620"/>
        <dbReference type="Rhea" id="RHEA-COMP:10698"/>
        <dbReference type="Rhea" id="RHEA-COMP:10700"/>
        <dbReference type="ChEBI" id="CHEBI:15377"/>
        <dbReference type="ChEBI" id="CHEBI:29950"/>
        <dbReference type="ChEBI" id="CHEBI:30879"/>
        <dbReference type="ChEBI" id="CHEBI:35924"/>
        <dbReference type="ChEBI" id="CHEBI:50058"/>
        <dbReference type="EC" id="1.11.1.24"/>
    </reaction>
</comment>
<gene>
    <name evidence="16" type="ORF">PKOR_00080</name>
</gene>
<proteinExistence type="inferred from homology"/>
<dbReference type="Proteomes" id="UP000033109">
    <property type="component" value="Chromosome"/>
</dbReference>
<dbReference type="InterPro" id="IPR000866">
    <property type="entry name" value="AhpC/TSA"/>
</dbReference>
<evidence type="ECO:0000256" key="4">
    <source>
        <dbReference type="ARBA" id="ARBA00022559"/>
    </source>
</evidence>
<comment type="similarity">
    <text evidence="10">Belongs to the peroxiredoxin family. BCP/PrxQ subfamily.</text>
</comment>
<dbReference type="PIRSF" id="PIRSF000239">
    <property type="entry name" value="AHPC"/>
    <property type="match status" value="1"/>
</dbReference>
<accession>A0A0E3ZDS3</accession>
<dbReference type="KEGG" id="pko:PKOR_00080"/>